<proteinExistence type="predicted"/>
<gene>
    <name evidence="1" type="ORF">DARMORV10_A01P29120.1</name>
</gene>
<dbReference type="EMBL" id="HG994355">
    <property type="protein sequence ID" value="CAF2152687.1"/>
    <property type="molecule type" value="Genomic_DNA"/>
</dbReference>
<evidence type="ECO:0000313" key="1">
    <source>
        <dbReference type="EMBL" id="CAF2152687.1"/>
    </source>
</evidence>
<accession>A0A816XYN0</accession>
<dbReference type="AlphaFoldDB" id="A0A816XYN0"/>
<organism evidence="1">
    <name type="scientific">Brassica napus</name>
    <name type="common">Rape</name>
    <dbReference type="NCBI Taxonomy" id="3708"/>
    <lineage>
        <taxon>Eukaryota</taxon>
        <taxon>Viridiplantae</taxon>
        <taxon>Streptophyta</taxon>
        <taxon>Embryophyta</taxon>
        <taxon>Tracheophyta</taxon>
        <taxon>Spermatophyta</taxon>
        <taxon>Magnoliopsida</taxon>
        <taxon>eudicotyledons</taxon>
        <taxon>Gunneridae</taxon>
        <taxon>Pentapetalae</taxon>
        <taxon>rosids</taxon>
        <taxon>malvids</taxon>
        <taxon>Brassicales</taxon>
        <taxon>Brassicaceae</taxon>
        <taxon>Brassiceae</taxon>
        <taxon>Brassica</taxon>
    </lineage>
</organism>
<reference evidence="1" key="1">
    <citation type="submission" date="2021-01" db="EMBL/GenBank/DDBJ databases">
        <authorList>
            <consortium name="Genoscope - CEA"/>
            <person name="William W."/>
        </authorList>
    </citation>
    <scope>NUCLEOTIDE SEQUENCE</scope>
</reference>
<sequence>MESYNAGDADEFKSGEAKIRKQKHDFSKLAFGKSCEKLEKPQEHKVMEKPLQRELMKILSP</sequence>
<protein>
    <submittedName>
        <fullName evidence="1">(rape) hypothetical protein</fullName>
    </submittedName>
</protein>
<name>A0A816XYN0_BRANA</name>
<dbReference type="Proteomes" id="UP001295469">
    <property type="component" value="Chromosome A01"/>
</dbReference>